<reference evidence="1 2" key="1">
    <citation type="submission" date="2024-07" db="EMBL/GenBank/DDBJ databases">
        <title>Uliginosibacterium paludis KCTC:42655.</title>
        <authorList>
            <person name="Kim M.K."/>
        </authorList>
    </citation>
    <scope>NUCLEOTIDE SEQUENCE [LARGE SCALE GENOMIC DNA]</scope>
    <source>
        <strain evidence="1 2">KCTC 42655</strain>
    </source>
</reference>
<protein>
    <submittedName>
        <fullName evidence="1">Uncharacterized protein</fullName>
    </submittedName>
</protein>
<evidence type="ECO:0000313" key="1">
    <source>
        <dbReference type="EMBL" id="MET1492116.1"/>
    </source>
</evidence>
<evidence type="ECO:0000313" key="2">
    <source>
        <dbReference type="Proteomes" id="UP001548590"/>
    </source>
</evidence>
<name>A0ABV2CW13_9RHOO</name>
<dbReference type="RefSeq" id="WP_345927921.1">
    <property type="nucleotide sequence ID" value="NZ_JBDIVF010000005.1"/>
</dbReference>
<organism evidence="1 2">
    <name type="scientific">Uliginosibacterium paludis</name>
    <dbReference type="NCBI Taxonomy" id="1615952"/>
    <lineage>
        <taxon>Bacteria</taxon>
        <taxon>Pseudomonadati</taxon>
        <taxon>Pseudomonadota</taxon>
        <taxon>Betaproteobacteria</taxon>
        <taxon>Rhodocyclales</taxon>
        <taxon>Zoogloeaceae</taxon>
        <taxon>Uliginosibacterium</taxon>
    </lineage>
</organism>
<keyword evidence="2" id="KW-1185">Reference proteome</keyword>
<sequence>MAKTPEDLQPASWHRYFAISANNQAWTLAEQPADARDPLALLDAAHASAWHWQVAGNTLNHMRATMLLAQAHAAAGLGASALCYAETMRRYFLGEAATPDWEIAFTHAIHAHAAHAAGEAALHREAFERAEQAIAAIADPEDKAVVQKLFDQIPRPAV</sequence>
<comment type="caution">
    <text evidence="1">The sequence shown here is derived from an EMBL/GenBank/DDBJ whole genome shotgun (WGS) entry which is preliminary data.</text>
</comment>
<dbReference type="Proteomes" id="UP001548590">
    <property type="component" value="Unassembled WGS sequence"/>
</dbReference>
<dbReference type="EMBL" id="JBEWLZ010000021">
    <property type="protein sequence ID" value="MET1492116.1"/>
    <property type="molecule type" value="Genomic_DNA"/>
</dbReference>
<proteinExistence type="predicted"/>
<gene>
    <name evidence="1" type="ORF">ABVT11_19925</name>
</gene>
<accession>A0ABV2CW13</accession>